<dbReference type="SUPFAM" id="SSF46609">
    <property type="entry name" value="Fe,Mn superoxide dismutase (SOD), N-terminal domain"/>
    <property type="match status" value="1"/>
</dbReference>
<keyword evidence="5" id="KW-1185">Reference proteome</keyword>
<reference evidence="4" key="1">
    <citation type="journal article" date="2020" name="Nat. Commun.">
        <title>Large-scale genome sequencing of mycorrhizal fungi provides insights into the early evolution of symbiotic traits.</title>
        <authorList>
            <person name="Miyauchi S."/>
            <person name="Kiss E."/>
            <person name="Kuo A."/>
            <person name="Drula E."/>
            <person name="Kohler A."/>
            <person name="Sanchez-Garcia M."/>
            <person name="Morin E."/>
            <person name="Andreopoulos B."/>
            <person name="Barry K.W."/>
            <person name="Bonito G."/>
            <person name="Buee M."/>
            <person name="Carver A."/>
            <person name="Chen C."/>
            <person name="Cichocki N."/>
            <person name="Clum A."/>
            <person name="Culley D."/>
            <person name="Crous P.W."/>
            <person name="Fauchery L."/>
            <person name="Girlanda M."/>
            <person name="Hayes R.D."/>
            <person name="Keri Z."/>
            <person name="LaButti K."/>
            <person name="Lipzen A."/>
            <person name="Lombard V."/>
            <person name="Magnuson J."/>
            <person name="Maillard F."/>
            <person name="Murat C."/>
            <person name="Nolan M."/>
            <person name="Ohm R.A."/>
            <person name="Pangilinan J."/>
            <person name="Pereira M.F."/>
            <person name="Perotto S."/>
            <person name="Peter M."/>
            <person name="Pfister S."/>
            <person name="Riley R."/>
            <person name="Sitrit Y."/>
            <person name="Stielow J.B."/>
            <person name="Szollosi G."/>
            <person name="Zifcakova L."/>
            <person name="Stursova M."/>
            <person name="Spatafora J.W."/>
            <person name="Tedersoo L."/>
            <person name="Vaario L.M."/>
            <person name="Yamada A."/>
            <person name="Yan M."/>
            <person name="Wang P."/>
            <person name="Xu J."/>
            <person name="Bruns T."/>
            <person name="Baldrian P."/>
            <person name="Vilgalys R."/>
            <person name="Dunand C."/>
            <person name="Henrissat B."/>
            <person name="Grigoriev I.V."/>
            <person name="Hibbett D."/>
            <person name="Nagy L.G."/>
            <person name="Martin F.M."/>
        </authorList>
    </citation>
    <scope>NUCLEOTIDE SEQUENCE</scope>
    <source>
        <strain evidence="4">UH-Tt-Lm1</strain>
    </source>
</reference>
<protein>
    <submittedName>
        <fullName evidence="4">Manganese/iron superoxide dismutase</fullName>
    </submittedName>
</protein>
<dbReference type="GO" id="GO:0005737">
    <property type="term" value="C:cytoplasm"/>
    <property type="evidence" value="ECO:0007669"/>
    <property type="project" value="TreeGrafter"/>
</dbReference>
<dbReference type="EMBL" id="WIUZ02000011">
    <property type="protein sequence ID" value="KAF9782792.1"/>
    <property type="molecule type" value="Genomic_DNA"/>
</dbReference>
<dbReference type="Proteomes" id="UP000736335">
    <property type="component" value="Unassembled WGS sequence"/>
</dbReference>
<sequence length="329" mass="36525">MNGLCFRAVSRHSRNFRLRGVRRHIHTVKQLPYPVENGLGDFLPPAALKTIGVEYQQGLLERLSEQVHGTELANKSVVQTVIDTAPDRSKTLAFNYASQALNNSFFLDTLKPPPANAFNNEADISTTLSIAIREDFGSLEQLKSNVSAAAMGMSSSGWIWVAMDNLATIGVIPTFGAGTLLVRSRGRAIPSDDVVIGKQHPTHPKRPQSRQSTPPSTPPGATAPQPTRSFHTSARTENIFGNERPVGVYGRRDMDEEPYEGGYAPNVDFDKVGTHLYPLFCLSVHEHAWLTAGYGIWGKEEYLKRFWTVLDWKKVSELFDRFATRRTGS</sequence>
<dbReference type="PANTHER" id="PTHR43595:SF2">
    <property type="entry name" value="SMALL RIBOSOMAL SUBUNIT PROTEIN MS42"/>
    <property type="match status" value="1"/>
</dbReference>
<dbReference type="PANTHER" id="PTHR43595">
    <property type="entry name" value="37S RIBOSOMAL PROTEIN S26, MITOCHONDRIAL"/>
    <property type="match status" value="1"/>
</dbReference>
<feature type="domain" description="Manganese/iron superoxide dismutase C-terminal" evidence="3">
    <location>
        <begin position="127"/>
        <end position="179"/>
    </location>
</feature>
<dbReference type="OrthoDB" id="275227at2759"/>
<evidence type="ECO:0000313" key="5">
    <source>
        <dbReference type="Proteomes" id="UP000736335"/>
    </source>
</evidence>
<name>A0A9P6L4X7_9AGAM</name>
<proteinExistence type="predicted"/>
<dbReference type="Gene3D" id="3.55.40.20">
    <property type="entry name" value="Iron/manganese superoxide dismutase, C-terminal domain"/>
    <property type="match status" value="1"/>
</dbReference>
<evidence type="ECO:0000259" key="3">
    <source>
        <dbReference type="Pfam" id="PF02777"/>
    </source>
</evidence>
<dbReference type="Pfam" id="PF02777">
    <property type="entry name" value="Sod_Fe_C"/>
    <property type="match status" value="2"/>
</dbReference>
<dbReference type="GO" id="GO:0046872">
    <property type="term" value="F:metal ion binding"/>
    <property type="evidence" value="ECO:0007669"/>
    <property type="project" value="InterPro"/>
</dbReference>
<dbReference type="InterPro" id="IPR019832">
    <property type="entry name" value="Mn/Fe_SOD_C"/>
</dbReference>
<accession>A0A9P6L4X7</accession>
<dbReference type="InterPro" id="IPR036324">
    <property type="entry name" value="Mn/Fe_SOD_N_sf"/>
</dbReference>
<feature type="compositionally biased region" description="Low complexity" evidence="2">
    <location>
        <begin position="209"/>
        <end position="227"/>
    </location>
</feature>
<gene>
    <name evidence="4" type="ORF">BJ322DRAFT_1143119</name>
</gene>
<dbReference type="SUPFAM" id="SSF54719">
    <property type="entry name" value="Fe,Mn superoxide dismutase (SOD), C-terminal domain"/>
    <property type="match status" value="1"/>
</dbReference>
<reference evidence="4" key="2">
    <citation type="submission" date="2020-11" db="EMBL/GenBank/DDBJ databases">
        <authorList>
            <consortium name="DOE Joint Genome Institute"/>
            <person name="Kuo A."/>
            <person name="Miyauchi S."/>
            <person name="Kiss E."/>
            <person name="Drula E."/>
            <person name="Kohler A."/>
            <person name="Sanchez-Garcia M."/>
            <person name="Andreopoulos B."/>
            <person name="Barry K.W."/>
            <person name="Bonito G."/>
            <person name="Buee M."/>
            <person name="Carver A."/>
            <person name="Chen C."/>
            <person name="Cichocki N."/>
            <person name="Clum A."/>
            <person name="Culley D."/>
            <person name="Crous P.W."/>
            <person name="Fauchery L."/>
            <person name="Girlanda M."/>
            <person name="Hayes R."/>
            <person name="Keri Z."/>
            <person name="Labutti K."/>
            <person name="Lipzen A."/>
            <person name="Lombard V."/>
            <person name="Magnuson J."/>
            <person name="Maillard F."/>
            <person name="Morin E."/>
            <person name="Murat C."/>
            <person name="Nolan M."/>
            <person name="Ohm R."/>
            <person name="Pangilinan J."/>
            <person name="Pereira M."/>
            <person name="Perotto S."/>
            <person name="Peter M."/>
            <person name="Riley R."/>
            <person name="Sitrit Y."/>
            <person name="Stielow B."/>
            <person name="Szollosi G."/>
            <person name="Zifcakova L."/>
            <person name="Stursova M."/>
            <person name="Spatafora J.W."/>
            <person name="Tedersoo L."/>
            <person name="Vaario L.-M."/>
            <person name="Yamada A."/>
            <person name="Yan M."/>
            <person name="Wang P."/>
            <person name="Xu J."/>
            <person name="Bruns T."/>
            <person name="Baldrian P."/>
            <person name="Vilgalys R."/>
            <person name="Henrissat B."/>
            <person name="Grigoriev I.V."/>
            <person name="Hibbett D."/>
            <person name="Nagy L.G."/>
            <person name="Martin F.M."/>
        </authorList>
    </citation>
    <scope>NUCLEOTIDE SEQUENCE</scope>
    <source>
        <strain evidence="4">UH-Tt-Lm1</strain>
    </source>
</reference>
<evidence type="ECO:0000256" key="1">
    <source>
        <dbReference type="ARBA" id="ARBA00037226"/>
    </source>
</evidence>
<comment type="function">
    <text evidence="1">Component of the mitochondrial ribosome (mitoribosome), a dedicated translation machinery responsible for the synthesis of mitochondrial genome-encoded proteins, including at least some of the essential transmembrane subunits of the mitochondrial respiratory chain. The mitoribosomes are attached to the mitochondrial inner membrane and translation products are cotranslationally integrated into the membrane.</text>
</comment>
<feature type="domain" description="Manganese/iron superoxide dismutase C-terminal" evidence="3">
    <location>
        <begin position="275"/>
        <end position="317"/>
    </location>
</feature>
<organism evidence="4 5">
    <name type="scientific">Thelephora terrestris</name>
    <dbReference type="NCBI Taxonomy" id="56493"/>
    <lineage>
        <taxon>Eukaryota</taxon>
        <taxon>Fungi</taxon>
        <taxon>Dikarya</taxon>
        <taxon>Basidiomycota</taxon>
        <taxon>Agaricomycotina</taxon>
        <taxon>Agaricomycetes</taxon>
        <taxon>Thelephorales</taxon>
        <taxon>Thelephoraceae</taxon>
        <taxon>Thelephora</taxon>
    </lineage>
</organism>
<feature type="region of interest" description="Disordered" evidence="2">
    <location>
        <begin position="191"/>
        <end position="236"/>
    </location>
</feature>
<dbReference type="InterPro" id="IPR036314">
    <property type="entry name" value="SOD_C_sf"/>
</dbReference>
<dbReference type="AlphaFoldDB" id="A0A9P6L4X7"/>
<evidence type="ECO:0000256" key="2">
    <source>
        <dbReference type="SAM" id="MobiDB-lite"/>
    </source>
</evidence>
<comment type="caution">
    <text evidence="4">The sequence shown here is derived from an EMBL/GenBank/DDBJ whole genome shotgun (WGS) entry which is preliminary data.</text>
</comment>
<evidence type="ECO:0000313" key="4">
    <source>
        <dbReference type="EMBL" id="KAF9782792.1"/>
    </source>
</evidence>
<dbReference type="GO" id="GO:0004784">
    <property type="term" value="F:superoxide dismutase activity"/>
    <property type="evidence" value="ECO:0007669"/>
    <property type="project" value="InterPro"/>
</dbReference>